<dbReference type="Proteomes" id="UP000530234">
    <property type="component" value="Unassembled WGS sequence"/>
</dbReference>
<dbReference type="RefSeq" id="WP_182662017.1">
    <property type="nucleotide sequence ID" value="NZ_VKHS01000129.1"/>
</dbReference>
<comment type="caution">
    <text evidence="2">The sequence shown here is derived from an EMBL/GenBank/DDBJ whole genome shotgun (WGS) entry which is preliminary data.</text>
</comment>
<protein>
    <submittedName>
        <fullName evidence="2">Uncharacterized protein</fullName>
    </submittedName>
</protein>
<evidence type="ECO:0000256" key="1">
    <source>
        <dbReference type="SAM" id="MobiDB-lite"/>
    </source>
</evidence>
<name>A0A7W3T215_9ACTN</name>
<evidence type="ECO:0000313" key="2">
    <source>
        <dbReference type="EMBL" id="MBB0229487.1"/>
    </source>
</evidence>
<accession>A0A7W3T215</accession>
<keyword evidence="3" id="KW-1185">Reference proteome</keyword>
<organism evidence="2 3">
    <name type="scientific">Streptomyces calidiresistens</name>
    <dbReference type="NCBI Taxonomy" id="1485586"/>
    <lineage>
        <taxon>Bacteria</taxon>
        <taxon>Bacillati</taxon>
        <taxon>Actinomycetota</taxon>
        <taxon>Actinomycetes</taxon>
        <taxon>Kitasatosporales</taxon>
        <taxon>Streptomycetaceae</taxon>
        <taxon>Streptomyces</taxon>
    </lineage>
</organism>
<feature type="compositionally biased region" description="Basic residues" evidence="1">
    <location>
        <begin position="64"/>
        <end position="73"/>
    </location>
</feature>
<sequence>MKRQTQRAVAIHPDGTACRHARPGPGGRPPAGCPGRTSWRPVCTCGWEGPAQRTSGAASGQNHEHRRREHGPW</sequence>
<gene>
    <name evidence="2" type="ORF">FOE67_08160</name>
</gene>
<reference evidence="3" key="1">
    <citation type="submission" date="2019-10" db="EMBL/GenBank/DDBJ databases">
        <title>Streptomyces sp. nov., a novel actinobacterium isolated from alkaline environment.</title>
        <authorList>
            <person name="Golinska P."/>
        </authorList>
    </citation>
    <scope>NUCLEOTIDE SEQUENCE [LARGE SCALE GENOMIC DNA]</scope>
    <source>
        <strain evidence="3">DSM 42108</strain>
    </source>
</reference>
<proteinExistence type="predicted"/>
<evidence type="ECO:0000313" key="3">
    <source>
        <dbReference type="Proteomes" id="UP000530234"/>
    </source>
</evidence>
<feature type="compositionally biased region" description="Polar residues" evidence="1">
    <location>
        <begin position="52"/>
        <end position="61"/>
    </location>
</feature>
<feature type="region of interest" description="Disordered" evidence="1">
    <location>
        <begin position="1"/>
        <end position="35"/>
    </location>
</feature>
<dbReference type="EMBL" id="VKHS01000129">
    <property type="protein sequence ID" value="MBB0229487.1"/>
    <property type="molecule type" value="Genomic_DNA"/>
</dbReference>
<dbReference type="AlphaFoldDB" id="A0A7W3T215"/>
<feature type="region of interest" description="Disordered" evidence="1">
    <location>
        <begin position="47"/>
        <end position="73"/>
    </location>
</feature>